<evidence type="ECO:0000313" key="1">
    <source>
        <dbReference type="EMBL" id="KAK7913236.1"/>
    </source>
</evidence>
<dbReference type="Proteomes" id="UP001460270">
    <property type="component" value="Unassembled WGS sequence"/>
</dbReference>
<evidence type="ECO:0000313" key="2">
    <source>
        <dbReference type="Proteomes" id="UP001460270"/>
    </source>
</evidence>
<name>A0AAW0NZZ5_9GOBI</name>
<keyword evidence="2" id="KW-1185">Reference proteome</keyword>
<dbReference type="AlphaFoldDB" id="A0AAW0NZZ5"/>
<dbReference type="EMBL" id="JBBPFD010000009">
    <property type="protein sequence ID" value="KAK7913236.1"/>
    <property type="molecule type" value="Genomic_DNA"/>
</dbReference>
<proteinExistence type="predicted"/>
<comment type="caution">
    <text evidence="1">The sequence shown here is derived from an EMBL/GenBank/DDBJ whole genome shotgun (WGS) entry which is preliminary data.</text>
</comment>
<accession>A0AAW0NZZ5</accession>
<organism evidence="1 2">
    <name type="scientific">Mugilogobius chulae</name>
    <name type="common">yellowstripe goby</name>
    <dbReference type="NCBI Taxonomy" id="88201"/>
    <lineage>
        <taxon>Eukaryota</taxon>
        <taxon>Metazoa</taxon>
        <taxon>Chordata</taxon>
        <taxon>Craniata</taxon>
        <taxon>Vertebrata</taxon>
        <taxon>Euteleostomi</taxon>
        <taxon>Actinopterygii</taxon>
        <taxon>Neopterygii</taxon>
        <taxon>Teleostei</taxon>
        <taxon>Neoteleostei</taxon>
        <taxon>Acanthomorphata</taxon>
        <taxon>Gobiaria</taxon>
        <taxon>Gobiiformes</taxon>
        <taxon>Gobioidei</taxon>
        <taxon>Gobiidae</taxon>
        <taxon>Gobionellinae</taxon>
        <taxon>Mugilogobius</taxon>
    </lineage>
</organism>
<sequence length="129" mass="14760">MSCEEQGGNLLKMNNQLKPFLKNAKKTQNHRFELVAWIRTKWDKDGLSEEVVQHHNSSEEKRRMKMRRRFDIHVYSVINIQGSIDGAAASFHTDVIAKLMTAAKALTSPIHNYTVSRILNGTTAFSDCR</sequence>
<protein>
    <submittedName>
        <fullName evidence="1">Uncharacterized protein</fullName>
    </submittedName>
</protein>
<reference evidence="2" key="1">
    <citation type="submission" date="2024-04" db="EMBL/GenBank/DDBJ databases">
        <title>Salinicola lusitanus LLJ914,a marine bacterium isolated from the Okinawa Trough.</title>
        <authorList>
            <person name="Li J."/>
        </authorList>
    </citation>
    <scope>NUCLEOTIDE SEQUENCE [LARGE SCALE GENOMIC DNA]</scope>
</reference>
<gene>
    <name evidence="1" type="ORF">WMY93_013447</name>
</gene>